<feature type="transmembrane region" description="Helical" evidence="1">
    <location>
        <begin position="109"/>
        <end position="131"/>
    </location>
</feature>
<feature type="transmembrane region" description="Helical" evidence="1">
    <location>
        <begin position="12"/>
        <end position="32"/>
    </location>
</feature>
<gene>
    <name evidence="2" type="ORF">L210DRAFT_3639181</name>
</gene>
<reference evidence="2" key="2">
    <citation type="journal article" date="2020" name="Nat. Commun.">
        <title>Large-scale genome sequencing of mycorrhizal fungi provides insights into the early evolution of symbiotic traits.</title>
        <authorList>
            <person name="Miyauchi S."/>
            <person name="Kiss E."/>
            <person name="Kuo A."/>
            <person name="Drula E."/>
            <person name="Kohler A."/>
            <person name="Sanchez-Garcia M."/>
            <person name="Morin E."/>
            <person name="Andreopoulos B."/>
            <person name="Barry K.W."/>
            <person name="Bonito G."/>
            <person name="Buee M."/>
            <person name="Carver A."/>
            <person name="Chen C."/>
            <person name="Cichocki N."/>
            <person name="Clum A."/>
            <person name="Culley D."/>
            <person name="Crous P.W."/>
            <person name="Fauchery L."/>
            <person name="Girlanda M."/>
            <person name="Hayes R.D."/>
            <person name="Keri Z."/>
            <person name="LaButti K."/>
            <person name="Lipzen A."/>
            <person name="Lombard V."/>
            <person name="Magnuson J."/>
            <person name="Maillard F."/>
            <person name="Murat C."/>
            <person name="Nolan M."/>
            <person name="Ohm R.A."/>
            <person name="Pangilinan J."/>
            <person name="Pereira M.F."/>
            <person name="Perotto S."/>
            <person name="Peter M."/>
            <person name="Pfister S."/>
            <person name="Riley R."/>
            <person name="Sitrit Y."/>
            <person name="Stielow J.B."/>
            <person name="Szollosi G."/>
            <person name="Zifcakova L."/>
            <person name="Stursova M."/>
            <person name="Spatafora J.W."/>
            <person name="Tedersoo L."/>
            <person name="Vaario L.M."/>
            <person name="Yamada A."/>
            <person name="Yan M."/>
            <person name="Wang P."/>
            <person name="Xu J."/>
            <person name="Bruns T."/>
            <person name="Baldrian P."/>
            <person name="Vilgalys R."/>
            <person name="Dunand C."/>
            <person name="Henrissat B."/>
            <person name="Grigoriev I.V."/>
            <person name="Hibbett D."/>
            <person name="Nagy L.G."/>
            <person name="Martin F.M."/>
        </authorList>
    </citation>
    <scope>NUCLEOTIDE SEQUENCE</scope>
    <source>
        <strain evidence="2">BED1</strain>
    </source>
</reference>
<keyword evidence="1" id="KW-1133">Transmembrane helix</keyword>
<reference evidence="2" key="1">
    <citation type="submission" date="2019-10" db="EMBL/GenBank/DDBJ databases">
        <authorList>
            <consortium name="DOE Joint Genome Institute"/>
            <person name="Kuo A."/>
            <person name="Miyauchi S."/>
            <person name="Kiss E."/>
            <person name="Drula E."/>
            <person name="Kohler A."/>
            <person name="Sanchez-Garcia M."/>
            <person name="Andreopoulos B."/>
            <person name="Barry K.W."/>
            <person name="Bonito G."/>
            <person name="Buee M."/>
            <person name="Carver A."/>
            <person name="Chen C."/>
            <person name="Cichocki N."/>
            <person name="Clum A."/>
            <person name="Culley D."/>
            <person name="Crous P.W."/>
            <person name="Fauchery L."/>
            <person name="Girlanda M."/>
            <person name="Hayes R."/>
            <person name="Keri Z."/>
            <person name="LaButti K."/>
            <person name="Lipzen A."/>
            <person name="Lombard V."/>
            <person name="Magnuson J."/>
            <person name="Maillard F."/>
            <person name="Morin E."/>
            <person name="Murat C."/>
            <person name="Nolan M."/>
            <person name="Ohm R."/>
            <person name="Pangilinan J."/>
            <person name="Pereira M."/>
            <person name="Perotto S."/>
            <person name="Peter M."/>
            <person name="Riley R."/>
            <person name="Sitrit Y."/>
            <person name="Stielow B."/>
            <person name="Szollosi G."/>
            <person name="Zifcakova L."/>
            <person name="Stursova M."/>
            <person name="Spatafora J.W."/>
            <person name="Tedersoo L."/>
            <person name="Vaario L.-M."/>
            <person name="Yamada A."/>
            <person name="Yan M."/>
            <person name="Wang P."/>
            <person name="Xu J."/>
            <person name="Bruns T."/>
            <person name="Baldrian P."/>
            <person name="Vilgalys R."/>
            <person name="Henrissat B."/>
            <person name="Grigoriev I.V."/>
            <person name="Hibbett D."/>
            <person name="Nagy L.G."/>
            <person name="Martin F.M."/>
        </authorList>
    </citation>
    <scope>NUCLEOTIDE SEQUENCE</scope>
    <source>
        <strain evidence="2">BED1</strain>
    </source>
</reference>
<name>A0AAD4C9U1_BOLED</name>
<accession>A0AAD4C9U1</accession>
<protein>
    <submittedName>
        <fullName evidence="2">Uncharacterized protein</fullName>
    </submittedName>
</protein>
<sequence length="237" mass="26659">MILRVWAIYMQSRVILGILIPLYVLELVPLAFECIKISTKFTEITSQVLDFSFCATDYLASPVLANVVDSVPIPLAVTMCLLVTAQFIRQSLQMYKATKQWQLSRYMNLFVKEGMLYFLAILLFAVCDLLFYVANIPPTGWQGLLLVPMEWVPMITLSPRCILSVLALYERDSRGGFALPCRNVDSGFGFTLHGHSVDELTLTFAPADVGQRTGDRLERYEEIQTRRMGILGAGSDV</sequence>
<keyword evidence="1" id="KW-0812">Transmembrane</keyword>
<feature type="transmembrane region" description="Helical" evidence="1">
    <location>
        <begin position="71"/>
        <end position="88"/>
    </location>
</feature>
<evidence type="ECO:0000256" key="1">
    <source>
        <dbReference type="SAM" id="Phobius"/>
    </source>
</evidence>
<dbReference type="EMBL" id="WHUW01000001">
    <property type="protein sequence ID" value="KAF8452704.1"/>
    <property type="molecule type" value="Genomic_DNA"/>
</dbReference>
<comment type="caution">
    <text evidence="2">The sequence shown here is derived from an EMBL/GenBank/DDBJ whole genome shotgun (WGS) entry which is preliminary data.</text>
</comment>
<dbReference type="AlphaFoldDB" id="A0AAD4C9U1"/>
<evidence type="ECO:0000313" key="2">
    <source>
        <dbReference type="EMBL" id="KAF8452704.1"/>
    </source>
</evidence>
<keyword evidence="1" id="KW-0472">Membrane</keyword>
<organism evidence="2 3">
    <name type="scientific">Boletus edulis BED1</name>
    <dbReference type="NCBI Taxonomy" id="1328754"/>
    <lineage>
        <taxon>Eukaryota</taxon>
        <taxon>Fungi</taxon>
        <taxon>Dikarya</taxon>
        <taxon>Basidiomycota</taxon>
        <taxon>Agaricomycotina</taxon>
        <taxon>Agaricomycetes</taxon>
        <taxon>Agaricomycetidae</taxon>
        <taxon>Boletales</taxon>
        <taxon>Boletineae</taxon>
        <taxon>Boletaceae</taxon>
        <taxon>Boletoideae</taxon>
        <taxon>Boletus</taxon>
    </lineage>
</organism>
<proteinExistence type="predicted"/>
<evidence type="ECO:0000313" key="3">
    <source>
        <dbReference type="Proteomes" id="UP001194468"/>
    </source>
</evidence>
<dbReference type="Proteomes" id="UP001194468">
    <property type="component" value="Unassembled WGS sequence"/>
</dbReference>
<keyword evidence="3" id="KW-1185">Reference proteome</keyword>